<keyword evidence="3" id="KW-0735">Signal-anchor</keyword>
<evidence type="ECO:0000256" key="1">
    <source>
        <dbReference type="ARBA" id="ARBA00006068"/>
    </source>
</evidence>
<dbReference type="RefSeq" id="WP_090239941.1">
    <property type="nucleotide sequence ID" value="NZ_FOJW01000013.1"/>
</dbReference>
<name>A0A1I0ZRU1_9BACI</name>
<dbReference type="InterPro" id="IPR004474">
    <property type="entry name" value="LytR_CpsA_psr"/>
</dbReference>
<comment type="similarity">
    <text evidence="1">Belongs to the LytR/CpsA/Psr (LCP) family.</text>
</comment>
<evidence type="ECO:0000256" key="3">
    <source>
        <dbReference type="ARBA" id="ARBA00022968"/>
    </source>
</evidence>
<dbReference type="PANTHER" id="PTHR33392:SF6">
    <property type="entry name" value="POLYISOPRENYL-TEICHOIC ACID--PEPTIDOGLYCAN TEICHOIC ACID TRANSFERASE TAGU"/>
    <property type="match status" value="1"/>
</dbReference>
<keyword evidence="2 5" id="KW-0812">Transmembrane</keyword>
<gene>
    <name evidence="7" type="ORF">SAMN04488072_11312</name>
</gene>
<proteinExistence type="inferred from homology"/>
<dbReference type="STRING" id="237679.SAMN04488072_11312"/>
<dbReference type="Pfam" id="PF03816">
    <property type="entry name" value="LytR_cpsA_psr"/>
    <property type="match status" value="1"/>
</dbReference>
<reference evidence="7 8" key="1">
    <citation type="submission" date="2016-10" db="EMBL/GenBank/DDBJ databases">
        <authorList>
            <person name="de Groot N.N."/>
        </authorList>
    </citation>
    <scope>NUCLEOTIDE SEQUENCE [LARGE SCALE GENOMIC DNA]</scope>
    <source>
        <strain evidence="7 8">CGMCC 1.3702</strain>
    </source>
</reference>
<dbReference type="PANTHER" id="PTHR33392">
    <property type="entry name" value="POLYISOPRENYL-TEICHOIC ACID--PEPTIDOGLYCAN TEICHOIC ACID TRANSFERASE TAGU"/>
    <property type="match status" value="1"/>
</dbReference>
<keyword evidence="4 5" id="KW-1133">Transmembrane helix</keyword>
<dbReference type="Proteomes" id="UP000198642">
    <property type="component" value="Unassembled WGS sequence"/>
</dbReference>
<organism evidence="7 8">
    <name type="scientific">Lentibacillus halodurans</name>
    <dbReference type="NCBI Taxonomy" id="237679"/>
    <lineage>
        <taxon>Bacteria</taxon>
        <taxon>Bacillati</taxon>
        <taxon>Bacillota</taxon>
        <taxon>Bacilli</taxon>
        <taxon>Bacillales</taxon>
        <taxon>Bacillaceae</taxon>
        <taxon>Lentibacillus</taxon>
    </lineage>
</organism>
<protein>
    <submittedName>
        <fullName evidence="7">Transcriptional attenuator, LytR family</fullName>
    </submittedName>
</protein>
<evidence type="ECO:0000256" key="4">
    <source>
        <dbReference type="ARBA" id="ARBA00022989"/>
    </source>
</evidence>
<dbReference type="InterPro" id="IPR050922">
    <property type="entry name" value="LytR/CpsA/Psr_CW_biosynth"/>
</dbReference>
<evidence type="ECO:0000313" key="7">
    <source>
        <dbReference type="EMBL" id="SFB28221.1"/>
    </source>
</evidence>
<dbReference type="OrthoDB" id="2720222at2"/>
<dbReference type="AlphaFoldDB" id="A0A1I0ZRU1"/>
<dbReference type="Gene3D" id="3.30.420.590">
    <property type="match status" value="1"/>
</dbReference>
<accession>A0A1I0ZRU1</accession>
<keyword evidence="8" id="KW-1185">Reference proteome</keyword>
<evidence type="ECO:0000256" key="5">
    <source>
        <dbReference type="SAM" id="Phobius"/>
    </source>
</evidence>
<evidence type="ECO:0000256" key="2">
    <source>
        <dbReference type="ARBA" id="ARBA00022692"/>
    </source>
</evidence>
<keyword evidence="5" id="KW-0472">Membrane</keyword>
<evidence type="ECO:0000313" key="8">
    <source>
        <dbReference type="Proteomes" id="UP000198642"/>
    </source>
</evidence>
<evidence type="ECO:0000259" key="6">
    <source>
        <dbReference type="Pfam" id="PF03816"/>
    </source>
</evidence>
<sequence length="289" mass="32282">MGDKKLGKDTFAFLDEQELQFTEEDRQKTISKIRDNHQHLPGKKEGFLRIFQNHAGPITVSALVIILTIVLLPSLMSDSNTGIIQSDSQQAVHPEINASFSVLLLGKEDTNNRMTVNILLTYNSDNRTIKMVPIPRDTYAPIFDADGEMITRDKLLYAYVYGSGPESAMASVSDLFSVTVDYYAVIPTKEFADSVVLTKNDVRNDQAASKVKKNLSIDKIKNLISQSETNMPEDKLNTLEVNSGTNSIEVVDMNEGLEPKMNNGIYYKEINQDMLDNISSILKKHLTGN</sequence>
<feature type="domain" description="Cell envelope-related transcriptional attenuator" evidence="6">
    <location>
        <begin position="116"/>
        <end position="195"/>
    </location>
</feature>
<dbReference type="GO" id="GO:0071555">
    <property type="term" value="P:cell wall organization"/>
    <property type="evidence" value="ECO:0007669"/>
    <property type="project" value="UniProtKB-KW"/>
</dbReference>
<feature type="transmembrane region" description="Helical" evidence="5">
    <location>
        <begin position="58"/>
        <end position="76"/>
    </location>
</feature>
<dbReference type="EMBL" id="FOJW01000013">
    <property type="protein sequence ID" value="SFB28221.1"/>
    <property type="molecule type" value="Genomic_DNA"/>
</dbReference>